<reference evidence="6 7" key="1">
    <citation type="journal article" date="2016" name="Genome Biol. Evol.">
        <title>Gene Family Evolution Reflects Adaptation to Soil Environmental Stressors in the Genome of the Collembolan Orchesella cincta.</title>
        <authorList>
            <person name="Faddeeva-Vakhrusheva A."/>
            <person name="Derks M.F."/>
            <person name="Anvar S.Y."/>
            <person name="Agamennone V."/>
            <person name="Suring W."/>
            <person name="Smit S."/>
            <person name="van Straalen N.M."/>
            <person name="Roelofs D."/>
        </authorList>
    </citation>
    <scope>NUCLEOTIDE SEQUENCE [LARGE SCALE GENOMIC DNA]</scope>
    <source>
        <tissue evidence="6">Mixed pool</tissue>
    </source>
</reference>
<keyword evidence="2" id="KW-0863">Zinc-finger</keyword>
<keyword evidence="3" id="KW-0862">Zinc</keyword>
<dbReference type="AlphaFoldDB" id="A0A1D2MBF0"/>
<dbReference type="EMBL" id="LJIJ01002092">
    <property type="protein sequence ID" value="ODM90242.1"/>
    <property type="molecule type" value="Genomic_DNA"/>
</dbReference>
<keyword evidence="1" id="KW-0479">Metal-binding</keyword>
<dbReference type="Pfam" id="PF05253">
    <property type="entry name" value="zf-U11-48K"/>
    <property type="match status" value="2"/>
</dbReference>
<evidence type="ECO:0000256" key="2">
    <source>
        <dbReference type="ARBA" id="ARBA00022771"/>
    </source>
</evidence>
<evidence type="ECO:0000259" key="5">
    <source>
        <dbReference type="PROSITE" id="PS51800"/>
    </source>
</evidence>
<name>A0A1D2MBF0_ORCCI</name>
<proteinExistence type="predicted"/>
<organism evidence="6 7">
    <name type="scientific">Orchesella cincta</name>
    <name type="common">Springtail</name>
    <name type="synonym">Podura cincta</name>
    <dbReference type="NCBI Taxonomy" id="48709"/>
    <lineage>
        <taxon>Eukaryota</taxon>
        <taxon>Metazoa</taxon>
        <taxon>Ecdysozoa</taxon>
        <taxon>Arthropoda</taxon>
        <taxon>Hexapoda</taxon>
        <taxon>Collembola</taxon>
        <taxon>Entomobryomorpha</taxon>
        <taxon>Entomobryoidea</taxon>
        <taxon>Orchesellidae</taxon>
        <taxon>Orchesellinae</taxon>
        <taxon>Orchesella</taxon>
    </lineage>
</organism>
<protein>
    <submittedName>
        <fullName evidence="6">Protein D7</fullName>
    </submittedName>
</protein>
<dbReference type="InterPro" id="IPR036236">
    <property type="entry name" value="Znf_C2H2_sf"/>
</dbReference>
<evidence type="ECO:0000313" key="7">
    <source>
        <dbReference type="Proteomes" id="UP000094527"/>
    </source>
</evidence>
<comment type="caution">
    <text evidence="6">The sequence shown here is derived from an EMBL/GenBank/DDBJ whole genome shotgun (WGS) entry which is preliminary data.</text>
</comment>
<dbReference type="Proteomes" id="UP000094527">
    <property type="component" value="Unassembled WGS sequence"/>
</dbReference>
<keyword evidence="7" id="KW-1185">Reference proteome</keyword>
<accession>A0A1D2MBF0</accession>
<evidence type="ECO:0000313" key="6">
    <source>
        <dbReference type="EMBL" id="ODM90242.1"/>
    </source>
</evidence>
<evidence type="ECO:0000256" key="4">
    <source>
        <dbReference type="SAM" id="MobiDB-lite"/>
    </source>
</evidence>
<dbReference type="SUPFAM" id="SSF57667">
    <property type="entry name" value="beta-beta-alpha zinc fingers"/>
    <property type="match status" value="1"/>
</dbReference>
<dbReference type="PROSITE" id="PS51800">
    <property type="entry name" value="ZF_CHHC_U11_48K"/>
    <property type="match status" value="1"/>
</dbReference>
<evidence type="ECO:0000256" key="3">
    <source>
        <dbReference type="ARBA" id="ARBA00022833"/>
    </source>
</evidence>
<feature type="domain" description="CHHC U11-48K-type" evidence="5">
    <location>
        <begin position="27"/>
        <end position="54"/>
    </location>
</feature>
<dbReference type="InterPro" id="IPR022776">
    <property type="entry name" value="TRM13/UPF0224_CHHC_Znf_dom"/>
</dbReference>
<gene>
    <name evidence="6" type="ORF">Ocin01_16446</name>
</gene>
<sequence length="275" mass="31373">MAIPTGKLVVESNDPRINYNLLPGETLLTCPYNSSHAILPIKFNQHVLKCNRLHCKDRAKSGLESLFGICQYDRSHHVPKELLAEHEANCLLRAGTSDEWMWGEKEHRWDVDDGGAAGKTDDDGPPPGPAKKEVVAAVSLEEPPAIDAALLALIKSETWDDEPAYEKRFDSEKRIAYLRSNGYSLIKYPTPGLTKSEKKEFYAKDAEVKAKHKEDYEKFKHLKKLQEENAKKLSSLPLRSLRMMMVMRIRLKEIRLLAIPVQMEKKLDEVLKLFH</sequence>
<dbReference type="OrthoDB" id="10069248at2759"/>
<evidence type="ECO:0000256" key="1">
    <source>
        <dbReference type="ARBA" id="ARBA00022723"/>
    </source>
</evidence>
<feature type="region of interest" description="Disordered" evidence="4">
    <location>
        <begin position="111"/>
        <end position="130"/>
    </location>
</feature>
<dbReference type="GO" id="GO:0008270">
    <property type="term" value="F:zinc ion binding"/>
    <property type="evidence" value="ECO:0007669"/>
    <property type="project" value="UniProtKB-KW"/>
</dbReference>